<organism evidence="2 3">
    <name type="scientific">Panagrolaimus davidi</name>
    <dbReference type="NCBI Taxonomy" id="227884"/>
    <lineage>
        <taxon>Eukaryota</taxon>
        <taxon>Metazoa</taxon>
        <taxon>Ecdysozoa</taxon>
        <taxon>Nematoda</taxon>
        <taxon>Chromadorea</taxon>
        <taxon>Rhabditida</taxon>
        <taxon>Tylenchina</taxon>
        <taxon>Panagrolaimomorpha</taxon>
        <taxon>Panagrolaimoidea</taxon>
        <taxon>Panagrolaimidae</taxon>
        <taxon>Panagrolaimus</taxon>
    </lineage>
</organism>
<proteinExistence type="predicted"/>
<dbReference type="WBParaSite" id="PDA_v2.g2972.t1">
    <property type="protein sequence ID" value="PDA_v2.g2972.t1"/>
    <property type="gene ID" value="PDA_v2.g2972"/>
</dbReference>
<keyword evidence="1" id="KW-0732">Signal</keyword>
<dbReference type="AlphaFoldDB" id="A0A914QDK7"/>
<feature type="chain" id="PRO_5036834395" evidence="1">
    <location>
        <begin position="23"/>
        <end position="207"/>
    </location>
</feature>
<accession>A0A914QDK7</accession>
<name>A0A914QDK7_9BILA</name>
<sequence length="207" mass="23401">MNKFNLLLLVLYFLYNFEGIVCEEYELQSGRCSMFATNTTSGEIVMCPVGVLFQAKYNLYGRCFQKAAECFEKGSPNPQKNVNNILDAMGQPEERSDKIIQLLSFLRMFPKTNYNGIDRRLQLTDSKVLYKKCSIFCSATAKCEGGTLCAETGKCEALFSSCSNQVRTFIRNFGKSNGLTVTKSFAAENDLLIVLQEYIANGWLFRH</sequence>
<keyword evidence="2" id="KW-1185">Reference proteome</keyword>
<protein>
    <submittedName>
        <fullName evidence="3">Uncharacterized protein</fullName>
    </submittedName>
</protein>
<evidence type="ECO:0000256" key="1">
    <source>
        <dbReference type="SAM" id="SignalP"/>
    </source>
</evidence>
<evidence type="ECO:0000313" key="3">
    <source>
        <dbReference type="WBParaSite" id="PDA_v2.g2972.t1"/>
    </source>
</evidence>
<evidence type="ECO:0000313" key="2">
    <source>
        <dbReference type="Proteomes" id="UP000887578"/>
    </source>
</evidence>
<dbReference type="Proteomes" id="UP000887578">
    <property type="component" value="Unplaced"/>
</dbReference>
<reference evidence="3" key="1">
    <citation type="submission" date="2022-11" db="UniProtKB">
        <authorList>
            <consortium name="WormBaseParasite"/>
        </authorList>
    </citation>
    <scope>IDENTIFICATION</scope>
</reference>
<feature type="signal peptide" evidence="1">
    <location>
        <begin position="1"/>
        <end position="22"/>
    </location>
</feature>